<organism evidence="1 2">
    <name type="scientific">Paspalum vaginatum</name>
    <name type="common">seashore paspalum</name>
    <dbReference type="NCBI Taxonomy" id="158149"/>
    <lineage>
        <taxon>Eukaryota</taxon>
        <taxon>Viridiplantae</taxon>
        <taxon>Streptophyta</taxon>
        <taxon>Embryophyta</taxon>
        <taxon>Tracheophyta</taxon>
        <taxon>Spermatophyta</taxon>
        <taxon>Magnoliopsida</taxon>
        <taxon>Liliopsida</taxon>
        <taxon>Poales</taxon>
        <taxon>Poaceae</taxon>
        <taxon>PACMAD clade</taxon>
        <taxon>Panicoideae</taxon>
        <taxon>Andropogonodae</taxon>
        <taxon>Paspaleae</taxon>
        <taxon>Paspalinae</taxon>
        <taxon>Paspalum</taxon>
    </lineage>
</organism>
<dbReference type="Proteomes" id="UP001164776">
    <property type="component" value="Unassembled WGS sequence"/>
</dbReference>
<evidence type="ECO:0000313" key="2">
    <source>
        <dbReference type="Proteomes" id="UP001164776"/>
    </source>
</evidence>
<gene>
    <name evidence="1" type="ORF">BS78_K197600</name>
</gene>
<protein>
    <submittedName>
        <fullName evidence="1">Uncharacterized protein</fullName>
    </submittedName>
</protein>
<accession>A0A9W8CGD8</accession>
<evidence type="ECO:0000313" key="1">
    <source>
        <dbReference type="EMBL" id="KAJ1257185.1"/>
    </source>
</evidence>
<dbReference type="AlphaFoldDB" id="A0A9W8CGD8"/>
<sequence length="170" mass="19693">MVFLSEHTSLQPYPHKWKKNTYCILIRFYPPHGKQGSLGAFHRPHRLSPPRIRHRSALSSDPWGFCHLPSYRRGVSMVVLMLIKHVYSEFHCRFGCILLFDLMNSHTMYEYVYLRYWATDQLLACFIGLVRLGNSGYRPQSHTVLGILALASLLGSMYAYDLNVDTRRGG</sequence>
<comment type="caution">
    <text evidence="1">The sequence shown here is derived from an EMBL/GenBank/DDBJ whole genome shotgun (WGS) entry which is preliminary data.</text>
</comment>
<dbReference type="EMBL" id="MU629440">
    <property type="protein sequence ID" value="KAJ1257185.1"/>
    <property type="molecule type" value="Genomic_DNA"/>
</dbReference>
<reference evidence="1 2" key="1">
    <citation type="submission" date="2022-10" db="EMBL/GenBank/DDBJ databases">
        <title>WGS assembly of Paspalum vaginatum 540-79.</title>
        <authorList>
            <person name="Sun G."/>
            <person name="Wase N."/>
            <person name="Shu S."/>
            <person name="Jenkins J."/>
            <person name="Zhou B."/>
            <person name="Torres-Rodriguez J."/>
            <person name="Chen C."/>
            <person name="Sandor L."/>
            <person name="Plott C."/>
            <person name="Yoshinga Y."/>
            <person name="Daum C."/>
            <person name="Qi P."/>
            <person name="Barry K."/>
            <person name="Lipzen A."/>
            <person name="Berry L."/>
            <person name="Pedersen C."/>
            <person name="Gottilla T."/>
            <person name="Foltz A."/>
            <person name="Yu H."/>
            <person name="O'Malley R."/>
            <person name="Zhang C."/>
            <person name="Devos K."/>
            <person name="Sigmon B."/>
            <person name="Yu B."/>
            <person name="Obata T."/>
            <person name="Schmutz J."/>
            <person name="Schnable J."/>
        </authorList>
    </citation>
    <scope>NUCLEOTIDE SEQUENCE [LARGE SCALE GENOMIC DNA]</scope>
    <source>
        <strain evidence="2">cv. 540-79</strain>
    </source>
</reference>
<proteinExistence type="predicted"/>
<name>A0A9W8CGD8_9POAL</name>
<keyword evidence="2" id="KW-1185">Reference proteome</keyword>